<protein>
    <recommendedName>
        <fullName evidence="4">Carboxypeptidase-like protein</fullName>
    </recommendedName>
</protein>
<dbReference type="InterPro" id="IPR008969">
    <property type="entry name" value="CarboxyPept-like_regulatory"/>
</dbReference>
<keyword evidence="3" id="KW-1185">Reference proteome</keyword>
<evidence type="ECO:0000313" key="2">
    <source>
        <dbReference type="EMBL" id="MFD2863493.1"/>
    </source>
</evidence>
<comment type="caution">
    <text evidence="2">The sequence shown here is derived from an EMBL/GenBank/DDBJ whole genome shotgun (WGS) entry which is preliminary data.</text>
</comment>
<dbReference type="Proteomes" id="UP001597601">
    <property type="component" value="Unassembled WGS sequence"/>
</dbReference>
<sequence length="243" mass="27244">MIRLIAYIIICFVLAHHAAQAQSTVKGKVFELNTEIMLSGITVENQTQNIKTHTDPMGNYSIKAQKGDLLCFFGLNYLPDTVYLINTKNKDVYLLLRSNQLKEVKVTQTEVNSSGWAIPAEKGVLGSKTVFYQPAGGLKIKLFTSHAADKKRKRLEALEQQGETERQISRVFSAANLINYVPLTGQELTNFMIKYLPSIAVYESGNFNFADYINDSYKAFLTIPEDKRKSPTYFQLNGAAGIN</sequence>
<keyword evidence="1" id="KW-0732">Signal</keyword>
<feature type="chain" id="PRO_5045537333" description="Carboxypeptidase-like protein" evidence="1">
    <location>
        <begin position="22"/>
        <end position="243"/>
    </location>
</feature>
<name>A0ABW5XLG4_9SPHI</name>
<organism evidence="2 3">
    <name type="scientific">Mucilaginibacter antarcticus</name>
    <dbReference type="NCBI Taxonomy" id="1855725"/>
    <lineage>
        <taxon>Bacteria</taxon>
        <taxon>Pseudomonadati</taxon>
        <taxon>Bacteroidota</taxon>
        <taxon>Sphingobacteriia</taxon>
        <taxon>Sphingobacteriales</taxon>
        <taxon>Sphingobacteriaceae</taxon>
        <taxon>Mucilaginibacter</taxon>
    </lineage>
</organism>
<dbReference type="EMBL" id="JBHUON010000002">
    <property type="protein sequence ID" value="MFD2863493.1"/>
    <property type="molecule type" value="Genomic_DNA"/>
</dbReference>
<evidence type="ECO:0000256" key="1">
    <source>
        <dbReference type="SAM" id="SignalP"/>
    </source>
</evidence>
<gene>
    <name evidence="2" type="ORF">ACFSYC_02230</name>
</gene>
<evidence type="ECO:0000313" key="3">
    <source>
        <dbReference type="Proteomes" id="UP001597601"/>
    </source>
</evidence>
<reference evidence="3" key="1">
    <citation type="journal article" date="2019" name="Int. J. Syst. Evol. Microbiol.">
        <title>The Global Catalogue of Microorganisms (GCM) 10K type strain sequencing project: providing services to taxonomists for standard genome sequencing and annotation.</title>
        <authorList>
            <consortium name="The Broad Institute Genomics Platform"/>
            <consortium name="The Broad Institute Genome Sequencing Center for Infectious Disease"/>
            <person name="Wu L."/>
            <person name="Ma J."/>
        </authorList>
    </citation>
    <scope>NUCLEOTIDE SEQUENCE [LARGE SCALE GENOMIC DNA]</scope>
    <source>
        <strain evidence="3">KCTC 52232</strain>
    </source>
</reference>
<feature type="signal peptide" evidence="1">
    <location>
        <begin position="1"/>
        <end position="21"/>
    </location>
</feature>
<dbReference type="SUPFAM" id="SSF49464">
    <property type="entry name" value="Carboxypeptidase regulatory domain-like"/>
    <property type="match status" value="1"/>
</dbReference>
<dbReference type="RefSeq" id="WP_377123070.1">
    <property type="nucleotide sequence ID" value="NZ_JBHUON010000002.1"/>
</dbReference>
<proteinExistence type="predicted"/>
<accession>A0ABW5XLG4</accession>
<evidence type="ECO:0008006" key="4">
    <source>
        <dbReference type="Google" id="ProtNLM"/>
    </source>
</evidence>